<protein>
    <submittedName>
        <fullName evidence="1">Uncharacterized protein</fullName>
    </submittedName>
</protein>
<evidence type="ECO:0000313" key="2">
    <source>
        <dbReference type="Proteomes" id="UP000192578"/>
    </source>
</evidence>
<reference evidence="2" key="1">
    <citation type="submission" date="2017-01" db="EMBL/GenBank/DDBJ databases">
        <title>Comparative genomics of anhydrobiosis in the tardigrade Hypsibius dujardini.</title>
        <authorList>
            <person name="Yoshida Y."/>
            <person name="Koutsovoulos G."/>
            <person name="Laetsch D."/>
            <person name="Stevens L."/>
            <person name="Kumar S."/>
            <person name="Horikawa D."/>
            <person name="Ishino K."/>
            <person name="Komine S."/>
            <person name="Tomita M."/>
            <person name="Blaxter M."/>
            <person name="Arakawa K."/>
        </authorList>
    </citation>
    <scope>NUCLEOTIDE SEQUENCE [LARGE SCALE GENOMIC DNA]</scope>
    <source>
        <strain evidence="2">Z151</strain>
    </source>
</reference>
<keyword evidence="2" id="KW-1185">Reference proteome</keyword>
<organism evidence="1 2">
    <name type="scientific">Hypsibius exemplaris</name>
    <name type="common">Freshwater tardigrade</name>
    <dbReference type="NCBI Taxonomy" id="2072580"/>
    <lineage>
        <taxon>Eukaryota</taxon>
        <taxon>Metazoa</taxon>
        <taxon>Ecdysozoa</taxon>
        <taxon>Tardigrada</taxon>
        <taxon>Eutardigrada</taxon>
        <taxon>Parachela</taxon>
        <taxon>Hypsibioidea</taxon>
        <taxon>Hypsibiidae</taxon>
        <taxon>Hypsibius</taxon>
    </lineage>
</organism>
<proteinExistence type="predicted"/>
<accession>A0A9X6NIV8</accession>
<dbReference type="EMBL" id="MTYJ01000505">
    <property type="protein sequence ID" value="OWA55005.1"/>
    <property type="molecule type" value="Genomic_DNA"/>
</dbReference>
<sequence>MTLTGSSNHFHGLSNTTMLFTIGLPDRLSVRHFVDHITTAALFCPVILRSVRLTVRPLAQPSVSQPGISVHLSGRSVLSVTLSVQRLSGFPLSARPSLPLHGCPSTQPSICSSGFSPDHLMNINRLSVRLSGFTATHLPYLRYSRYLYIYITLAVRPSVLPHARLSVNRLSVRLSGFTATQLPYPFYSPICMYHSGCPSVPPTYPPKHPNVLRSGWLVSDLSSQF</sequence>
<comment type="caution">
    <text evidence="1">The sequence shown here is derived from an EMBL/GenBank/DDBJ whole genome shotgun (WGS) entry which is preliminary data.</text>
</comment>
<dbReference type="AlphaFoldDB" id="A0A9X6NIV8"/>
<name>A0A9X6NIV8_HYPEX</name>
<dbReference type="Proteomes" id="UP000192578">
    <property type="component" value="Unassembled WGS sequence"/>
</dbReference>
<evidence type="ECO:0000313" key="1">
    <source>
        <dbReference type="EMBL" id="OWA55005.1"/>
    </source>
</evidence>
<gene>
    <name evidence="1" type="ORF">BV898_19390</name>
</gene>